<sequence>MSETTPSPTAASAPVHHVKTAPTRSAAFDDPYAKRLFLIIDSLPQMQRALAMTLSSFGANSVEYAAKASDALAKMAKYEFDVVLCDYDLGNGYDGLYLFEEIRERNLLKQSCVFMIVTGERRAQRVISAAELAPDDYLLKPFTGEVLRDRLERAMRKREALRLVDESVLRHEYLSAIETCGLKIEENGEFALDFMRLRGSLALKINDFDTARDAYMQALRVRPSTWAKMGLAKSLAGLKSHDEARLLFEAVLADNNQVMEAYDWLARLYRGHDLGRAQHTLQTATEMSPVVFRRQQQLAQIALLNHDLATAETACQQTLDIAKYSWHRSPTHYAALLRVQLARGDSGNAARTLASLRHDYRYNEEGEWLAGVMDSQLQSKNGNADKARELLQAAGERFKQLAPKLDQESQLEYARACYQQGRDGQGNDVMEYLVRNHHDDEDMLAHFGDMFEEIGLGQAGRQLIAQNVKSVLELNNQAVREAQSGQFDAAIDRFVKALDEMPHNVQIMLNLINAVMAYVSQNGWHESHMRRAYELLGKVRDTAPTNNKFQKILHSWRALVNKMDKPQWAL</sequence>
<dbReference type="GO" id="GO:0000160">
    <property type="term" value="P:phosphorelay signal transduction system"/>
    <property type="evidence" value="ECO:0007669"/>
    <property type="project" value="InterPro"/>
</dbReference>
<dbReference type="Gene3D" id="1.25.40.10">
    <property type="entry name" value="Tetratricopeptide repeat domain"/>
    <property type="match status" value="2"/>
</dbReference>
<evidence type="ECO:0000313" key="3">
    <source>
        <dbReference type="Proteomes" id="UP000178776"/>
    </source>
</evidence>
<dbReference type="SUPFAM" id="SSF52172">
    <property type="entry name" value="CheY-like"/>
    <property type="match status" value="1"/>
</dbReference>
<proteinExistence type="predicted"/>
<dbReference type="KEGG" id="cvc:BKX93_14390"/>
<dbReference type="STRING" id="1108595.BKX93_14390"/>
<reference evidence="2 3" key="1">
    <citation type="submission" date="2016-10" db="EMBL/GenBank/DDBJ databases">
        <title>Chromobacterium muskegensis sp. nov., an insecticidal bacterium isolated from Sphagnum bogs.</title>
        <authorList>
            <person name="Sparks M.E."/>
            <person name="Blackburn M.B."/>
            <person name="Gundersen-Rindal D.E."/>
            <person name="Mitchell A."/>
            <person name="Farrar R."/>
            <person name="Kuhar D."/>
        </authorList>
    </citation>
    <scope>NUCLEOTIDE SEQUENCE [LARGE SCALE GENOMIC DNA]</scope>
    <source>
        <strain evidence="2 3">21-1</strain>
    </source>
</reference>
<evidence type="ECO:0000256" key="1">
    <source>
        <dbReference type="ARBA" id="ARBA00022553"/>
    </source>
</evidence>
<dbReference type="SUPFAM" id="SSF48452">
    <property type="entry name" value="TPR-like"/>
    <property type="match status" value="1"/>
</dbReference>
<name>A0A1D9LIL6_9NEIS</name>
<dbReference type="InterPro" id="IPR050595">
    <property type="entry name" value="Bact_response_regulator"/>
</dbReference>
<dbReference type="InterPro" id="IPR011006">
    <property type="entry name" value="CheY-like_superfamily"/>
</dbReference>
<gene>
    <name evidence="2" type="ORF">BKX93_14390</name>
</gene>
<dbReference type="InterPro" id="IPR019734">
    <property type="entry name" value="TPR_rpt"/>
</dbReference>
<dbReference type="CDD" id="cd17589">
    <property type="entry name" value="REC_TPR"/>
    <property type="match status" value="1"/>
</dbReference>
<dbReference type="Gene3D" id="3.40.50.2300">
    <property type="match status" value="1"/>
</dbReference>
<dbReference type="PANTHER" id="PTHR44591:SF3">
    <property type="entry name" value="RESPONSE REGULATORY DOMAIN-CONTAINING PROTEIN"/>
    <property type="match status" value="1"/>
</dbReference>
<dbReference type="PANTHER" id="PTHR44591">
    <property type="entry name" value="STRESS RESPONSE REGULATOR PROTEIN 1"/>
    <property type="match status" value="1"/>
</dbReference>
<dbReference type="EMBL" id="CP017707">
    <property type="protein sequence ID" value="AOZ51063.1"/>
    <property type="molecule type" value="Genomic_DNA"/>
</dbReference>
<keyword evidence="1" id="KW-0597">Phosphoprotein</keyword>
<dbReference type="PROSITE" id="PS50005">
    <property type="entry name" value="TPR"/>
    <property type="match status" value="1"/>
</dbReference>
<dbReference type="PROSITE" id="PS50110">
    <property type="entry name" value="RESPONSE_REGULATORY"/>
    <property type="match status" value="1"/>
</dbReference>
<accession>A0A1D9LIL6</accession>
<evidence type="ECO:0000313" key="2">
    <source>
        <dbReference type="EMBL" id="AOZ51063.1"/>
    </source>
</evidence>
<organism evidence="2 3">
    <name type="scientific">Chromobacterium vaccinii</name>
    <dbReference type="NCBI Taxonomy" id="1108595"/>
    <lineage>
        <taxon>Bacteria</taxon>
        <taxon>Pseudomonadati</taxon>
        <taxon>Pseudomonadota</taxon>
        <taxon>Betaproteobacteria</taxon>
        <taxon>Neisseriales</taxon>
        <taxon>Chromobacteriaceae</taxon>
        <taxon>Chromobacterium</taxon>
    </lineage>
</organism>
<dbReference type="GeneID" id="68842393"/>
<dbReference type="Pfam" id="PF00072">
    <property type="entry name" value="Response_reg"/>
    <property type="match status" value="1"/>
</dbReference>
<dbReference type="SMART" id="SM00028">
    <property type="entry name" value="TPR"/>
    <property type="match status" value="3"/>
</dbReference>
<dbReference type="Pfam" id="PF13432">
    <property type="entry name" value="TPR_16"/>
    <property type="match status" value="1"/>
</dbReference>
<dbReference type="Proteomes" id="UP000178776">
    <property type="component" value="Chromosome"/>
</dbReference>
<protein>
    <submittedName>
        <fullName evidence="2">Response regulator</fullName>
    </submittedName>
</protein>
<dbReference type="RefSeq" id="WP_052717384.1">
    <property type="nucleotide sequence ID" value="NZ_CP017707.1"/>
</dbReference>
<dbReference type="InterPro" id="IPR001789">
    <property type="entry name" value="Sig_transdc_resp-reg_receiver"/>
</dbReference>
<dbReference type="AlphaFoldDB" id="A0A1D9LIL6"/>
<dbReference type="SMART" id="SM00448">
    <property type="entry name" value="REC"/>
    <property type="match status" value="1"/>
</dbReference>
<dbReference type="InterPro" id="IPR011990">
    <property type="entry name" value="TPR-like_helical_dom_sf"/>
</dbReference>